<dbReference type="AlphaFoldDB" id="A0A1I2A2W1"/>
<evidence type="ECO:0008006" key="4">
    <source>
        <dbReference type="Google" id="ProtNLM"/>
    </source>
</evidence>
<name>A0A1I2A2W1_9ACTN</name>
<evidence type="ECO:0000256" key="1">
    <source>
        <dbReference type="SAM" id="MobiDB-lite"/>
    </source>
</evidence>
<keyword evidence="3" id="KW-1185">Reference proteome</keyword>
<evidence type="ECO:0000313" key="3">
    <source>
        <dbReference type="Proteomes" id="UP000198716"/>
    </source>
</evidence>
<proteinExistence type="predicted"/>
<sequence length="411" mass="46671">MKDDHMSDTDANRVYVHIGSPKTGTTYLQEILWNNREALREAGVHYPGTRPDAHFHAAMDLQNTQFQADWFDDNVPNAWENLVKQAADGPATAVISHELFCTATPEQIERAMADLSFAEVHLVCTVRDLQRQLPAVWQEDVKNRHTISFEEFVAGVRRTVAEPDMLSELFWHRQDVPEILAKWGRSIPPERVHVVTVPPAGSSTDLVWHRFAELLGLRPEEYDTRVQQRNRSLGVAETELIRRLNQRLNGNIDWPTHDRRVKRNLAEEILGSRKARNPLEVPEQHREWLRQQSERITEALAERGYEVIGDLDELRPAVTDGPEVVPDHPDTAELAEVAIEALAEVIGSETARQRARPEPKAPPAPEAPKAPGLRESLVLSSDRHPTLRIALGAYRRIKRISLRAAAHRGKR</sequence>
<dbReference type="InterPro" id="IPR027417">
    <property type="entry name" value="P-loop_NTPase"/>
</dbReference>
<dbReference type="SUPFAM" id="SSF52540">
    <property type="entry name" value="P-loop containing nucleoside triphosphate hydrolases"/>
    <property type="match status" value="1"/>
</dbReference>
<reference evidence="3" key="1">
    <citation type="submission" date="2016-10" db="EMBL/GenBank/DDBJ databases">
        <authorList>
            <person name="Varghese N."/>
            <person name="Submissions S."/>
        </authorList>
    </citation>
    <scope>NUCLEOTIDE SEQUENCE [LARGE SCALE GENOMIC DNA]</scope>
    <source>
        <strain evidence="3">DSM 45004</strain>
    </source>
</reference>
<accession>A0A1I2A2W1</accession>
<organism evidence="2 3">
    <name type="scientific">Actinopolyspora alba</name>
    <dbReference type="NCBI Taxonomy" id="673379"/>
    <lineage>
        <taxon>Bacteria</taxon>
        <taxon>Bacillati</taxon>
        <taxon>Actinomycetota</taxon>
        <taxon>Actinomycetes</taxon>
        <taxon>Actinopolysporales</taxon>
        <taxon>Actinopolysporaceae</taxon>
        <taxon>Actinopolyspora</taxon>
        <taxon>Actinopolyspora alba group</taxon>
    </lineage>
</organism>
<feature type="region of interest" description="Disordered" evidence="1">
    <location>
        <begin position="349"/>
        <end position="379"/>
    </location>
</feature>
<dbReference type="EMBL" id="FOMZ01000012">
    <property type="protein sequence ID" value="SFE38149.1"/>
    <property type="molecule type" value="Genomic_DNA"/>
</dbReference>
<dbReference type="Proteomes" id="UP000198716">
    <property type="component" value="Unassembled WGS sequence"/>
</dbReference>
<dbReference type="Gene3D" id="3.40.50.300">
    <property type="entry name" value="P-loop containing nucleotide triphosphate hydrolases"/>
    <property type="match status" value="1"/>
</dbReference>
<protein>
    <recommendedName>
        <fullName evidence="4">Sulfotransferase family protein</fullName>
    </recommendedName>
</protein>
<gene>
    <name evidence="2" type="ORF">SAMN04487819_11285</name>
</gene>
<evidence type="ECO:0000313" key="2">
    <source>
        <dbReference type="EMBL" id="SFE38149.1"/>
    </source>
</evidence>